<organism evidence="4 5">
    <name type="scientific">Methanospirillum stamsii</name>
    <dbReference type="NCBI Taxonomy" id="1277351"/>
    <lineage>
        <taxon>Archaea</taxon>
        <taxon>Methanobacteriati</taxon>
        <taxon>Methanobacteriota</taxon>
        <taxon>Stenosarchaea group</taxon>
        <taxon>Methanomicrobia</taxon>
        <taxon>Methanomicrobiales</taxon>
        <taxon>Methanospirillaceae</taxon>
        <taxon>Methanospirillum</taxon>
    </lineage>
</organism>
<proteinExistence type="inferred from homology"/>
<dbReference type="InterPro" id="IPR031107">
    <property type="entry name" value="Small_HSP"/>
</dbReference>
<sequence length="156" mass="18201">MTKQYYEYIFEELEYMKNYMDALFQQIQEASPIALLPASHDPERKLLPGVQDNLKVNITEYEDEIVITAEMIPGDLKRDIKIDLIHPLALKISCVRREWKKEEKMEYSMLEHSFGYISQIVPLPKPVDESGSKALYKNGVLEVHLKKSEPDTKKEI</sequence>
<accession>A0A2V2NHS5</accession>
<evidence type="ECO:0000259" key="3">
    <source>
        <dbReference type="PROSITE" id="PS01031"/>
    </source>
</evidence>
<dbReference type="RefSeq" id="WP_109939534.1">
    <property type="nucleotide sequence ID" value="NZ_CP176366.1"/>
</dbReference>
<evidence type="ECO:0000313" key="4">
    <source>
        <dbReference type="EMBL" id="PWR75957.1"/>
    </source>
</evidence>
<dbReference type="EMBL" id="QGMZ01000006">
    <property type="protein sequence ID" value="PWR75957.1"/>
    <property type="molecule type" value="Genomic_DNA"/>
</dbReference>
<evidence type="ECO:0000313" key="5">
    <source>
        <dbReference type="Proteomes" id="UP000245934"/>
    </source>
</evidence>
<dbReference type="InterPro" id="IPR008978">
    <property type="entry name" value="HSP20-like_chaperone"/>
</dbReference>
<dbReference type="PANTHER" id="PTHR11527">
    <property type="entry name" value="HEAT-SHOCK PROTEIN 20 FAMILY MEMBER"/>
    <property type="match status" value="1"/>
</dbReference>
<protein>
    <submittedName>
        <fullName evidence="4">Hsp20/alpha crystallin family protein</fullName>
    </submittedName>
</protein>
<dbReference type="Proteomes" id="UP000245934">
    <property type="component" value="Unassembled WGS sequence"/>
</dbReference>
<reference evidence="4 5" key="1">
    <citation type="submission" date="2018-05" db="EMBL/GenBank/DDBJ databases">
        <title>Draft genome of Methanospirillum stamsii Pt1.</title>
        <authorList>
            <person name="Dueholm M.S."/>
            <person name="Nielsen P.H."/>
            <person name="Bakmann L.F."/>
            <person name="Otzen D.E."/>
        </authorList>
    </citation>
    <scope>NUCLEOTIDE SEQUENCE [LARGE SCALE GENOMIC DNA]</scope>
    <source>
        <strain evidence="4 5">Pt1</strain>
    </source>
</reference>
<evidence type="ECO:0000256" key="1">
    <source>
        <dbReference type="PROSITE-ProRule" id="PRU00285"/>
    </source>
</evidence>
<comment type="caution">
    <text evidence="4">The sequence shown here is derived from an EMBL/GenBank/DDBJ whole genome shotgun (WGS) entry which is preliminary data.</text>
</comment>
<dbReference type="GeneID" id="97607856"/>
<dbReference type="Pfam" id="PF00011">
    <property type="entry name" value="HSP20"/>
    <property type="match status" value="1"/>
</dbReference>
<keyword evidence="5" id="KW-1185">Reference proteome</keyword>
<dbReference type="CDD" id="cd06464">
    <property type="entry name" value="ACD_sHsps-like"/>
    <property type="match status" value="1"/>
</dbReference>
<dbReference type="Gene3D" id="2.60.40.790">
    <property type="match status" value="1"/>
</dbReference>
<dbReference type="InterPro" id="IPR002068">
    <property type="entry name" value="A-crystallin/Hsp20_dom"/>
</dbReference>
<dbReference type="AlphaFoldDB" id="A0A2V2NHS5"/>
<feature type="domain" description="SHSP" evidence="3">
    <location>
        <begin position="47"/>
        <end position="156"/>
    </location>
</feature>
<evidence type="ECO:0000256" key="2">
    <source>
        <dbReference type="RuleBase" id="RU003616"/>
    </source>
</evidence>
<name>A0A2V2NHS5_9EURY</name>
<dbReference type="PROSITE" id="PS01031">
    <property type="entry name" value="SHSP"/>
    <property type="match status" value="1"/>
</dbReference>
<dbReference type="SUPFAM" id="SSF49764">
    <property type="entry name" value="HSP20-like chaperones"/>
    <property type="match status" value="1"/>
</dbReference>
<comment type="similarity">
    <text evidence="1 2">Belongs to the small heat shock protein (HSP20) family.</text>
</comment>
<dbReference type="OrthoDB" id="198277at2157"/>
<gene>
    <name evidence="4" type="ORF">DLD82_02545</name>
</gene>